<accession>A0A1Y3BHN9</accession>
<evidence type="ECO:0000313" key="3">
    <source>
        <dbReference type="EMBL" id="OTF79106.1"/>
    </source>
</evidence>
<feature type="domain" description="BZIP" evidence="2">
    <location>
        <begin position="27"/>
        <end position="74"/>
    </location>
</feature>
<organism evidence="3 4">
    <name type="scientific">Euroglyphus maynei</name>
    <name type="common">Mayne's house dust mite</name>
    <dbReference type="NCBI Taxonomy" id="6958"/>
    <lineage>
        <taxon>Eukaryota</taxon>
        <taxon>Metazoa</taxon>
        <taxon>Ecdysozoa</taxon>
        <taxon>Arthropoda</taxon>
        <taxon>Chelicerata</taxon>
        <taxon>Arachnida</taxon>
        <taxon>Acari</taxon>
        <taxon>Acariformes</taxon>
        <taxon>Sarcoptiformes</taxon>
        <taxon>Astigmata</taxon>
        <taxon>Psoroptidia</taxon>
        <taxon>Analgoidea</taxon>
        <taxon>Pyroglyphidae</taxon>
        <taxon>Pyroglyphinae</taxon>
        <taxon>Euroglyphus</taxon>
    </lineage>
</organism>
<keyword evidence="4" id="KW-1185">Reference proteome</keyword>
<feature type="non-terminal residue" evidence="3">
    <location>
        <position position="74"/>
    </location>
</feature>
<dbReference type="PROSITE" id="PS00036">
    <property type="entry name" value="BZIP_BASIC"/>
    <property type="match status" value="1"/>
</dbReference>
<dbReference type="PROSITE" id="PS50217">
    <property type="entry name" value="BZIP"/>
    <property type="match status" value="1"/>
</dbReference>
<protein>
    <recommendedName>
        <fullName evidence="2">BZIP domain-containing protein</fullName>
    </recommendedName>
</protein>
<dbReference type="EMBL" id="MUJZ01024837">
    <property type="protein sequence ID" value="OTF79106.1"/>
    <property type="molecule type" value="Genomic_DNA"/>
</dbReference>
<dbReference type="AlphaFoldDB" id="A0A1Y3BHN9"/>
<comment type="caution">
    <text evidence="3">The sequence shown here is derived from an EMBL/GenBank/DDBJ whole genome shotgun (WGS) entry which is preliminary data.</text>
</comment>
<proteinExistence type="predicted"/>
<gene>
    <name evidence="3" type="ORF">BLA29_010797</name>
</gene>
<dbReference type="Gene3D" id="1.20.5.170">
    <property type="match status" value="1"/>
</dbReference>
<sequence>MRNQNNKNNHRLRSLNLLIKKSADDLARKLELKRERNRIAARKCRNKKLQQIEEYRKNIAILQKDIEKSEAELR</sequence>
<dbReference type="InterPro" id="IPR046347">
    <property type="entry name" value="bZIP_sf"/>
</dbReference>
<feature type="coiled-coil region" evidence="1">
    <location>
        <begin position="45"/>
        <end position="72"/>
    </location>
</feature>
<dbReference type="InterPro" id="IPR004827">
    <property type="entry name" value="bZIP"/>
</dbReference>
<dbReference type="Proteomes" id="UP000194236">
    <property type="component" value="Unassembled WGS sequence"/>
</dbReference>
<keyword evidence="1" id="KW-0175">Coiled coil</keyword>
<dbReference type="GO" id="GO:0003700">
    <property type="term" value="F:DNA-binding transcription factor activity"/>
    <property type="evidence" value="ECO:0007669"/>
    <property type="project" value="InterPro"/>
</dbReference>
<dbReference type="SUPFAM" id="SSF57959">
    <property type="entry name" value="Leucine zipper domain"/>
    <property type="match status" value="1"/>
</dbReference>
<evidence type="ECO:0000259" key="2">
    <source>
        <dbReference type="PROSITE" id="PS50217"/>
    </source>
</evidence>
<evidence type="ECO:0000313" key="4">
    <source>
        <dbReference type="Proteomes" id="UP000194236"/>
    </source>
</evidence>
<reference evidence="3 4" key="1">
    <citation type="submission" date="2017-03" db="EMBL/GenBank/DDBJ databases">
        <title>Genome Survey of Euroglyphus maynei.</title>
        <authorList>
            <person name="Arlian L.G."/>
            <person name="Morgan M.S."/>
            <person name="Rider S.D."/>
        </authorList>
    </citation>
    <scope>NUCLEOTIDE SEQUENCE [LARGE SCALE GENOMIC DNA]</scope>
    <source>
        <strain evidence="3">Arlian Lab</strain>
        <tissue evidence="3">Whole body</tissue>
    </source>
</reference>
<evidence type="ECO:0000256" key="1">
    <source>
        <dbReference type="SAM" id="Coils"/>
    </source>
</evidence>
<name>A0A1Y3BHN9_EURMA</name>
<dbReference type="OrthoDB" id="2187714at2759"/>